<dbReference type="PANTHER" id="PTHR30482:SF1">
    <property type="entry name" value="BRANCHED-CHAIN AMINO ACID TRANSPORT PERMEASE PROTEIN LIVM-RELATED"/>
    <property type="match status" value="1"/>
</dbReference>
<feature type="transmembrane region" description="Helical" evidence="7">
    <location>
        <begin position="21"/>
        <end position="39"/>
    </location>
</feature>
<reference evidence="9" key="1">
    <citation type="journal article" date="2019" name="Int. J. Syst. Evol. Microbiol.">
        <title>The Global Catalogue of Microorganisms (GCM) 10K type strain sequencing project: providing services to taxonomists for standard genome sequencing and annotation.</title>
        <authorList>
            <consortium name="The Broad Institute Genomics Platform"/>
            <consortium name="The Broad Institute Genome Sequencing Center for Infectious Disease"/>
            <person name="Wu L."/>
            <person name="Ma J."/>
        </authorList>
    </citation>
    <scope>NUCLEOTIDE SEQUENCE [LARGE SCALE GENOMIC DNA]</scope>
    <source>
        <strain evidence="9">CCUG 50754</strain>
    </source>
</reference>
<feature type="transmembrane region" description="Helical" evidence="7">
    <location>
        <begin position="145"/>
        <end position="164"/>
    </location>
</feature>
<feature type="transmembrane region" description="Helical" evidence="7">
    <location>
        <begin position="258"/>
        <end position="287"/>
    </location>
</feature>
<dbReference type="EMBL" id="JBHTIM010000001">
    <property type="protein sequence ID" value="MFD0779984.1"/>
    <property type="molecule type" value="Genomic_DNA"/>
</dbReference>
<comment type="caution">
    <text evidence="8">The sequence shown here is derived from an EMBL/GenBank/DDBJ whole genome shotgun (WGS) entry which is preliminary data.</text>
</comment>
<keyword evidence="9" id="KW-1185">Reference proteome</keyword>
<feature type="transmembrane region" description="Helical" evidence="7">
    <location>
        <begin position="113"/>
        <end position="133"/>
    </location>
</feature>
<evidence type="ECO:0000256" key="4">
    <source>
        <dbReference type="ARBA" id="ARBA00022989"/>
    </source>
</evidence>
<evidence type="ECO:0000256" key="1">
    <source>
        <dbReference type="ARBA" id="ARBA00004651"/>
    </source>
</evidence>
<evidence type="ECO:0000256" key="3">
    <source>
        <dbReference type="ARBA" id="ARBA00022692"/>
    </source>
</evidence>
<dbReference type="Proteomes" id="UP001597042">
    <property type="component" value="Unassembled WGS sequence"/>
</dbReference>
<feature type="transmembrane region" description="Helical" evidence="7">
    <location>
        <begin position="176"/>
        <end position="197"/>
    </location>
</feature>
<protein>
    <submittedName>
        <fullName evidence="8">Branched-chain amino acid ABC transporter permease</fullName>
    </submittedName>
</protein>
<keyword evidence="2" id="KW-1003">Cell membrane</keyword>
<feature type="compositionally biased region" description="Polar residues" evidence="6">
    <location>
        <begin position="357"/>
        <end position="366"/>
    </location>
</feature>
<evidence type="ECO:0000256" key="7">
    <source>
        <dbReference type="SAM" id="Phobius"/>
    </source>
</evidence>
<keyword evidence="4 7" id="KW-1133">Transmembrane helix</keyword>
<name>A0ABW2ZN33_9MICO</name>
<dbReference type="CDD" id="cd06581">
    <property type="entry name" value="TM_PBP1_LivM_like"/>
    <property type="match status" value="1"/>
</dbReference>
<evidence type="ECO:0000256" key="2">
    <source>
        <dbReference type="ARBA" id="ARBA00022475"/>
    </source>
</evidence>
<organism evidence="8 9">
    <name type="scientific">Microbacterium koreense</name>
    <dbReference type="NCBI Taxonomy" id="323761"/>
    <lineage>
        <taxon>Bacteria</taxon>
        <taxon>Bacillati</taxon>
        <taxon>Actinomycetota</taxon>
        <taxon>Actinomycetes</taxon>
        <taxon>Micrococcales</taxon>
        <taxon>Microbacteriaceae</taxon>
        <taxon>Microbacterium</taxon>
    </lineage>
</organism>
<evidence type="ECO:0000313" key="9">
    <source>
        <dbReference type="Proteomes" id="UP001597042"/>
    </source>
</evidence>
<keyword evidence="3 7" id="KW-0812">Transmembrane</keyword>
<evidence type="ECO:0000256" key="5">
    <source>
        <dbReference type="ARBA" id="ARBA00023136"/>
    </source>
</evidence>
<dbReference type="InterPro" id="IPR043428">
    <property type="entry name" value="LivM-like"/>
</dbReference>
<feature type="transmembrane region" description="Helical" evidence="7">
    <location>
        <begin position="218"/>
        <end position="246"/>
    </location>
</feature>
<evidence type="ECO:0000313" key="8">
    <source>
        <dbReference type="EMBL" id="MFD0779984.1"/>
    </source>
</evidence>
<feature type="transmembrane region" description="Helical" evidence="7">
    <location>
        <begin position="75"/>
        <end position="93"/>
    </location>
</feature>
<gene>
    <name evidence="8" type="ORF">ACFQZV_01565</name>
</gene>
<keyword evidence="5 7" id="KW-0472">Membrane</keyword>
<comment type="subcellular location">
    <subcellularLocation>
        <location evidence="1">Cell membrane</location>
        <topology evidence="1">Multi-pass membrane protein</topology>
    </subcellularLocation>
</comment>
<dbReference type="PANTHER" id="PTHR30482">
    <property type="entry name" value="HIGH-AFFINITY BRANCHED-CHAIN AMINO ACID TRANSPORT SYSTEM PERMEASE"/>
    <property type="match status" value="1"/>
</dbReference>
<feature type="region of interest" description="Disordered" evidence="6">
    <location>
        <begin position="347"/>
        <end position="375"/>
    </location>
</feature>
<proteinExistence type="predicted"/>
<accession>A0ABW2ZN33</accession>
<evidence type="ECO:0000256" key="6">
    <source>
        <dbReference type="SAM" id="MobiDB-lite"/>
    </source>
</evidence>
<dbReference type="RefSeq" id="WP_378751601.1">
    <property type="nucleotide sequence ID" value="NZ_JBHSSV010000006.1"/>
</dbReference>
<sequence>MSPIAQHTSPIRRPLNSLSTPFLLIVVMVVASVLASTLGDASLRRIVVGALVNMIAVIGIYVFIGLTGVFSFGQLAFMAIGAYATAVLTVPIASKSALFDGMPEWLVQAQLPGILAVLVGAVLAAAVALVLSIPLARMNDITASLGTLAILVAVYVVAGNWSAVTNGSRGITAIPTSTTLVVALVVGGVVIVAVWLFQESPIGLKIRATREDAVAARAIGINVGVSRGIAFVASGFVVGIAGGLYAQLQGSLSPDAFYLGPTFILIAMLVVGGMSSLTGAVVGTLVITALRRSLQWIEGGIERPGLTEVGLGIALLAILAFRRRGITDGRELSWGSLVWFFGAGGPLRRSRRHSEKTTAQSVGEPSSDTEKVGAS</sequence>
<dbReference type="Pfam" id="PF02653">
    <property type="entry name" value="BPD_transp_2"/>
    <property type="match status" value="1"/>
</dbReference>
<feature type="transmembrane region" description="Helical" evidence="7">
    <location>
        <begin position="45"/>
        <end position="63"/>
    </location>
</feature>
<dbReference type="InterPro" id="IPR001851">
    <property type="entry name" value="ABC_transp_permease"/>
</dbReference>